<accession>A0A0G2ZAA9</accession>
<keyword evidence="2" id="KW-1185">Reference proteome</keyword>
<reference evidence="1 2" key="1">
    <citation type="submission" date="2015-04" db="EMBL/GenBank/DDBJ databases">
        <title>Complete Genome Sequence of Kosmotoga pacifica SLHLJ1.</title>
        <authorList>
            <person name="Jiang L.J."/>
            <person name="Shao Z.Z."/>
            <person name="Jebbar M."/>
        </authorList>
    </citation>
    <scope>NUCLEOTIDE SEQUENCE [LARGE SCALE GENOMIC DNA]</scope>
    <source>
        <strain evidence="1 2">SLHLJ1</strain>
    </source>
</reference>
<dbReference type="KEGG" id="kpf:IX53_03375"/>
<dbReference type="EMBL" id="CP011232">
    <property type="protein sequence ID" value="AKI97021.1"/>
    <property type="molecule type" value="Genomic_DNA"/>
</dbReference>
<dbReference type="Proteomes" id="UP000035159">
    <property type="component" value="Chromosome"/>
</dbReference>
<evidence type="ECO:0000313" key="1">
    <source>
        <dbReference type="EMBL" id="AKI97021.1"/>
    </source>
</evidence>
<organism evidence="1 2">
    <name type="scientific">Kosmotoga pacifica</name>
    <dbReference type="NCBI Taxonomy" id="1330330"/>
    <lineage>
        <taxon>Bacteria</taxon>
        <taxon>Thermotogati</taxon>
        <taxon>Thermotogota</taxon>
        <taxon>Thermotogae</taxon>
        <taxon>Kosmotogales</taxon>
        <taxon>Kosmotogaceae</taxon>
        <taxon>Kosmotoga</taxon>
    </lineage>
</organism>
<proteinExistence type="predicted"/>
<evidence type="ECO:0000313" key="2">
    <source>
        <dbReference type="Proteomes" id="UP000035159"/>
    </source>
</evidence>
<dbReference type="RefSeq" id="WP_047754156.1">
    <property type="nucleotide sequence ID" value="NZ_CAJUHA010000019.1"/>
</dbReference>
<name>A0A0G2ZAA9_9BACT</name>
<dbReference type="OrthoDB" id="41562at2"/>
<dbReference type="PATRIC" id="fig|1330330.3.peg.675"/>
<protein>
    <submittedName>
        <fullName evidence="1">Uncharacterized protein</fullName>
    </submittedName>
</protein>
<dbReference type="AlphaFoldDB" id="A0A0G2ZAA9"/>
<sequence>MKKLLVVLVALLTVGLFAVPVTISGGGKVQAGIYFDNAGFRTELGIWDTWISFDIDQPANLSIYVTDHNANGIGISSLALSNDHLGATWYASNAFTGDYSLWWFVDVDDGVWAPTAVLELKDFGLWVATQDNNKVAGKLVVDPLTIAAQATFTGYSFGGAALEVSSEDIFNGLGFRAAYRTPGDYQLHVWFKNTLGPVDVDAYAAYGNINDQLVGVNFSLANLFDLSGNLHYDIASAAFSAWLQAVLSNSLGTLTVKYIYPASAQFLLEPAALTFGPATLALKAGSGDFNNWVNGLDGDVVANFQDVSFTADLTVSPVLGLGVIADPTIALNFGYYLLTGDTAAGLTVATTLYDLLSVDFGLDFLNVSGWYLNIYYYQEF</sequence>
<gene>
    <name evidence="1" type="ORF">IX53_03375</name>
</gene>